<evidence type="ECO:0000313" key="1">
    <source>
        <dbReference type="EMBL" id="CAK0903263.1"/>
    </source>
</evidence>
<keyword evidence="2" id="KW-1185">Reference proteome</keyword>
<organism evidence="1 2">
    <name type="scientific">Prorocentrum cordatum</name>
    <dbReference type="NCBI Taxonomy" id="2364126"/>
    <lineage>
        <taxon>Eukaryota</taxon>
        <taxon>Sar</taxon>
        <taxon>Alveolata</taxon>
        <taxon>Dinophyceae</taxon>
        <taxon>Prorocentrales</taxon>
        <taxon>Prorocentraceae</taxon>
        <taxon>Prorocentrum</taxon>
    </lineage>
</organism>
<comment type="caution">
    <text evidence="1">The sequence shown here is derived from an EMBL/GenBank/DDBJ whole genome shotgun (WGS) entry which is preliminary data.</text>
</comment>
<dbReference type="EMBL" id="CAUYUJ010021193">
    <property type="protein sequence ID" value="CAK0903263.1"/>
    <property type="molecule type" value="Genomic_DNA"/>
</dbReference>
<name>A0ABN9XTE3_9DINO</name>
<dbReference type="Proteomes" id="UP001189429">
    <property type="component" value="Unassembled WGS sequence"/>
</dbReference>
<protein>
    <submittedName>
        <fullName evidence="1">Uncharacterized protein</fullName>
    </submittedName>
</protein>
<feature type="non-terminal residue" evidence="1">
    <location>
        <position position="1"/>
    </location>
</feature>
<reference evidence="1" key="1">
    <citation type="submission" date="2023-10" db="EMBL/GenBank/DDBJ databases">
        <authorList>
            <person name="Chen Y."/>
            <person name="Shah S."/>
            <person name="Dougan E. K."/>
            <person name="Thang M."/>
            <person name="Chan C."/>
        </authorList>
    </citation>
    <scope>NUCLEOTIDE SEQUENCE [LARGE SCALE GENOMIC DNA]</scope>
</reference>
<evidence type="ECO:0000313" key="2">
    <source>
        <dbReference type="Proteomes" id="UP001189429"/>
    </source>
</evidence>
<sequence length="274" mass="28873">GETVVGVSTPVAFLRDPGAHAQRVVFNQVARNAAELPLGGFSKLTPSAAVLVDLQVPAGHVLRAWADDLQDSYSAFDFADEMARTNDVALPLSPRLYEGFAALDRLRSRCPRKGRDLLEKVAHCHGAALGRVVPGDHFGLAVDAPGSQTARHATRKSPARAREGYADAGLKVRSGREVMDAAEATVIGAELLGHGLLVGASRAGGLALEVDQQRSPRGVFELRGAACNECALSAVLLPLMASDLPAGAFDPAVLLIEYFDVLELCYGEEARLAG</sequence>
<proteinExistence type="predicted"/>
<gene>
    <name evidence="1" type="ORF">PCOR1329_LOCUS79618</name>
</gene>
<accession>A0ABN9XTE3</accession>